<dbReference type="InParanoid" id="A0A1C7N6M1"/>
<dbReference type="OrthoDB" id="2280816at2759"/>
<gene>
    <name evidence="2" type="ORF">A0J61_07176</name>
</gene>
<dbReference type="STRING" id="101091.A0A1C7N6M1"/>
<dbReference type="EMBL" id="LUGH01000471">
    <property type="protein sequence ID" value="OBZ84772.1"/>
    <property type="molecule type" value="Genomic_DNA"/>
</dbReference>
<evidence type="ECO:0000313" key="3">
    <source>
        <dbReference type="Proteomes" id="UP000093000"/>
    </source>
</evidence>
<feature type="compositionally biased region" description="Low complexity" evidence="1">
    <location>
        <begin position="144"/>
        <end position="156"/>
    </location>
</feature>
<keyword evidence="3" id="KW-1185">Reference proteome</keyword>
<feature type="compositionally biased region" description="Low complexity" evidence="1">
    <location>
        <begin position="105"/>
        <end position="130"/>
    </location>
</feature>
<evidence type="ECO:0000313" key="2">
    <source>
        <dbReference type="EMBL" id="OBZ84772.1"/>
    </source>
</evidence>
<accession>A0A1C7N6M1</accession>
<feature type="compositionally biased region" description="Acidic residues" evidence="1">
    <location>
        <begin position="58"/>
        <end position="69"/>
    </location>
</feature>
<proteinExistence type="predicted"/>
<name>A0A1C7N6M1_9FUNG</name>
<sequence length="285" mass="31811">MGHGRHSNTTGGLTLHVANPDLNTEDEEEEDPMYHHVTSGQTSYRSNRMRHSQLQIVQEEDEEEDEEDETGHQAVSLSPEVLHWYRSADLRQKDGQKGHALSRQSSHSSIESDNSSSSSTSTTDDGSITSQQKESQPDEEHQASSMSRTSSASSYQSLADMMTEDEHLIVSEEEEEEEESRCHERAMTASTYGTLLPASEQDRSMAKGGSQDAMSPPIVQVSSCLVDAAWIALDLAQDYMEDNERDRGVTGFIGCVFKIWKVLFSGAETMLVWKSYRMIRPQAIV</sequence>
<reference evidence="2 3" key="1">
    <citation type="submission" date="2016-03" db="EMBL/GenBank/DDBJ databases">
        <title>Choanephora cucurbitarum.</title>
        <authorList>
            <person name="Min B."/>
            <person name="Park H."/>
            <person name="Park J.-H."/>
            <person name="Shin H.-D."/>
            <person name="Choi I.-G."/>
        </authorList>
    </citation>
    <scope>NUCLEOTIDE SEQUENCE [LARGE SCALE GENOMIC DNA]</scope>
    <source>
        <strain evidence="2 3">KUS-F28377</strain>
    </source>
</reference>
<comment type="caution">
    <text evidence="2">The sequence shown here is derived from an EMBL/GenBank/DDBJ whole genome shotgun (WGS) entry which is preliminary data.</text>
</comment>
<feature type="compositionally biased region" description="Polar residues" evidence="1">
    <location>
        <begin position="38"/>
        <end position="56"/>
    </location>
</feature>
<protein>
    <submittedName>
        <fullName evidence="2">Uncharacterized protein</fullName>
    </submittedName>
</protein>
<dbReference type="AlphaFoldDB" id="A0A1C7N6M1"/>
<feature type="compositionally biased region" description="Basic and acidic residues" evidence="1">
    <location>
        <begin position="86"/>
        <end position="97"/>
    </location>
</feature>
<evidence type="ECO:0000256" key="1">
    <source>
        <dbReference type="SAM" id="MobiDB-lite"/>
    </source>
</evidence>
<organism evidence="2 3">
    <name type="scientific">Choanephora cucurbitarum</name>
    <dbReference type="NCBI Taxonomy" id="101091"/>
    <lineage>
        <taxon>Eukaryota</taxon>
        <taxon>Fungi</taxon>
        <taxon>Fungi incertae sedis</taxon>
        <taxon>Mucoromycota</taxon>
        <taxon>Mucoromycotina</taxon>
        <taxon>Mucoromycetes</taxon>
        <taxon>Mucorales</taxon>
        <taxon>Mucorineae</taxon>
        <taxon>Choanephoraceae</taxon>
        <taxon>Choanephoroideae</taxon>
        <taxon>Choanephora</taxon>
    </lineage>
</organism>
<dbReference type="Proteomes" id="UP000093000">
    <property type="component" value="Unassembled WGS sequence"/>
</dbReference>
<feature type="region of interest" description="Disordered" evidence="1">
    <location>
        <begin position="1"/>
        <end position="156"/>
    </location>
</feature>